<dbReference type="SUPFAM" id="SSF103473">
    <property type="entry name" value="MFS general substrate transporter"/>
    <property type="match status" value="1"/>
</dbReference>
<evidence type="ECO:0000256" key="4">
    <source>
        <dbReference type="ARBA" id="ARBA00022989"/>
    </source>
</evidence>
<feature type="transmembrane region" description="Helical" evidence="7">
    <location>
        <begin position="76"/>
        <end position="99"/>
    </location>
</feature>
<keyword evidence="10" id="KW-1185">Reference proteome</keyword>
<dbReference type="SUPFAM" id="SSF51182">
    <property type="entry name" value="RmlC-like cupins"/>
    <property type="match status" value="1"/>
</dbReference>
<evidence type="ECO:0000313" key="9">
    <source>
        <dbReference type="EMBL" id="SDO69027.1"/>
    </source>
</evidence>
<dbReference type="CDD" id="cd02234">
    <property type="entry name" value="cupin_BLR7677-like"/>
    <property type="match status" value="1"/>
</dbReference>
<proteinExistence type="predicted"/>
<dbReference type="PROSITE" id="PS50850">
    <property type="entry name" value="MFS"/>
    <property type="match status" value="1"/>
</dbReference>
<keyword evidence="4 7" id="KW-1133">Transmembrane helix</keyword>
<dbReference type="GO" id="GO:0016020">
    <property type="term" value="C:membrane"/>
    <property type="evidence" value="ECO:0007669"/>
    <property type="project" value="UniProtKB-SubCell"/>
</dbReference>
<evidence type="ECO:0000256" key="7">
    <source>
        <dbReference type="SAM" id="Phobius"/>
    </source>
</evidence>
<evidence type="ECO:0000256" key="5">
    <source>
        <dbReference type="ARBA" id="ARBA00023136"/>
    </source>
</evidence>
<dbReference type="Gene3D" id="1.20.1250.20">
    <property type="entry name" value="MFS general substrate transporter like domains"/>
    <property type="match status" value="1"/>
</dbReference>
<evidence type="ECO:0000256" key="3">
    <source>
        <dbReference type="ARBA" id="ARBA00022692"/>
    </source>
</evidence>
<dbReference type="Proteomes" id="UP000242957">
    <property type="component" value="Unassembled WGS sequence"/>
</dbReference>
<evidence type="ECO:0000256" key="6">
    <source>
        <dbReference type="SAM" id="MobiDB-lite"/>
    </source>
</evidence>
<gene>
    <name evidence="9" type="ORF">SAMN05216193_114111</name>
</gene>
<feature type="transmembrane region" description="Helical" evidence="7">
    <location>
        <begin position="165"/>
        <end position="188"/>
    </location>
</feature>
<dbReference type="Pfam" id="PF07690">
    <property type="entry name" value="MFS_1"/>
    <property type="match status" value="1"/>
</dbReference>
<dbReference type="Gene3D" id="2.60.120.10">
    <property type="entry name" value="Jelly Rolls"/>
    <property type="match status" value="1"/>
</dbReference>
<dbReference type="PANTHER" id="PTHR23505">
    <property type="entry name" value="SPINSTER"/>
    <property type="match status" value="1"/>
</dbReference>
<dbReference type="AlphaFoldDB" id="A0A1H0LLD5"/>
<dbReference type="InterPro" id="IPR014710">
    <property type="entry name" value="RmlC-like_jellyroll"/>
</dbReference>
<dbReference type="InterPro" id="IPR044770">
    <property type="entry name" value="MFS_spinster-like"/>
</dbReference>
<name>A0A1H0LLD5_9PSED</name>
<keyword evidence="2" id="KW-0813">Transport</keyword>
<organism evidence="9 10">
    <name type="scientific">Pseudomonas jinjuensis</name>
    <dbReference type="NCBI Taxonomy" id="198616"/>
    <lineage>
        <taxon>Bacteria</taxon>
        <taxon>Pseudomonadati</taxon>
        <taxon>Pseudomonadota</taxon>
        <taxon>Gammaproteobacteria</taxon>
        <taxon>Pseudomonadales</taxon>
        <taxon>Pseudomonadaceae</taxon>
        <taxon>Pseudomonas</taxon>
    </lineage>
</organism>
<dbReference type="Pfam" id="PF07883">
    <property type="entry name" value="Cupin_2"/>
    <property type="match status" value="1"/>
</dbReference>
<dbReference type="SUPFAM" id="SSF51735">
    <property type="entry name" value="NAD(P)-binding Rossmann-fold domains"/>
    <property type="match status" value="1"/>
</dbReference>
<dbReference type="GO" id="GO:0022857">
    <property type="term" value="F:transmembrane transporter activity"/>
    <property type="evidence" value="ECO:0007669"/>
    <property type="project" value="InterPro"/>
</dbReference>
<dbReference type="InterPro" id="IPR011701">
    <property type="entry name" value="MFS"/>
</dbReference>
<keyword evidence="5 7" id="KW-0472">Membrane</keyword>
<dbReference type="InterPro" id="IPR036291">
    <property type="entry name" value="NAD(P)-bd_dom_sf"/>
</dbReference>
<accession>A0A1H0LLD5</accession>
<evidence type="ECO:0000313" key="10">
    <source>
        <dbReference type="Proteomes" id="UP000242957"/>
    </source>
</evidence>
<dbReference type="InterPro" id="IPR013096">
    <property type="entry name" value="Cupin_2"/>
</dbReference>
<feature type="domain" description="Major facilitator superfamily (MFS) profile" evidence="8">
    <location>
        <begin position="40"/>
        <end position="323"/>
    </location>
</feature>
<evidence type="ECO:0000256" key="1">
    <source>
        <dbReference type="ARBA" id="ARBA00004141"/>
    </source>
</evidence>
<keyword evidence="3 7" id="KW-0812">Transmembrane</keyword>
<comment type="subcellular location">
    <subcellularLocation>
        <location evidence="1">Membrane</location>
        <topology evidence="1">Multi-pass membrane protein</topology>
    </subcellularLocation>
</comment>
<dbReference type="EMBL" id="FNIJ01000014">
    <property type="protein sequence ID" value="SDO69027.1"/>
    <property type="molecule type" value="Genomic_DNA"/>
</dbReference>
<evidence type="ECO:0000256" key="2">
    <source>
        <dbReference type="ARBA" id="ARBA00022448"/>
    </source>
</evidence>
<sequence>MQERARLPNKNNELTPTLEPVTVTHTPHPRKSGHAYEWYIVSLCMVAYIFSFVDRQILSLMIEPIKADLQISDTQFSLLSGLAFSLFYAFMGVPIAYLADRASRVRIIAIGVAFWSLATAVCGLSKNFLQMFLARMGVGVGEAALTPATYSMLSDMFPREKLGRAIGLYSMGAFLGGGLAFLVGGYVIELLRRRAQGPVRPERNRRGGTAMKIVAIGGTGLIGTQVCTFLREQGHEVLAGSPKTGGADPVHRHDAHGFIYVLEGAIVMGVKGGKEVTPTPGQSFHEGPQDIHTVGRNASREKPAKFLVFLLKDEGKPPVIPVD</sequence>
<feature type="transmembrane region" description="Helical" evidence="7">
    <location>
        <begin position="105"/>
        <end position="125"/>
    </location>
</feature>
<dbReference type="STRING" id="198616.SAMN05216193_114111"/>
<dbReference type="InterPro" id="IPR036259">
    <property type="entry name" value="MFS_trans_sf"/>
</dbReference>
<feature type="region of interest" description="Disordered" evidence="6">
    <location>
        <begin position="1"/>
        <end position="26"/>
    </location>
</feature>
<dbReference type="InterPro" id="IPR011051">
    <property type="entry name" value="RmlC_Cupin_sf"/>
</dbReference>
<protein>
    <submittedName>
        <fullName evidence="9">Cupin domain-containing protein</fullName>
    </submittedName>
</protein>
<dbReference type="InterPro" id="IPR020846">
    <property type="entry name" value="MFS_dom"/>
</dbReference>
<feature type="transmembrane region" description="Helical" evidence="7">
    <location>
        <begin position="132"/>
        <end position="153"/>
    </location>
</feature>
<reference evidence="10" key="1">
    <citation type="submission" date="2016-10" db="EMBL/GenBank/DDBJ databases">
        <authorList>
            <person name="Varghese N."/>
            <person name="Submissions S."/>
        </authorList>
    </citation>
    <scope>NUCLEOTIDE SEQUENCE [LARGE SCALE GENOMIC DNA]</scope>
    <source>
        <strain evidence="10">JCM 21621</strain>
    </source>
</reference>
<evidence type="ECO:0000259" key="8">
    <source>
        <dbReference type="PROSITE" id="PS50850"/>
    </source>
</evidence>
<dbReference type="PANTHER" id="PTHR23505:SF79">
    <property type="entry name" value="PROTEIN SPINSTER"/>
    <property type="match status" value="1"/>
</dbReference>